<evidence type="ECO:0000313" key="4">
    <source>
        <dbReference type="Proteomes" id="UP000051861"/>
    </source>
</evidence>
<reference evidence="3 4" key="1">
    <citation type="journal article" date="2015" name="Microbiome">
        <title>Genomic resolution of linkages in carbon, nitrogen, and sulfur cycling among widespread estuary sediment bacteria.</title>
        <authorList>
            <person name="Baker B.J."/>
            <person name="Lazar C.S."/>
            <person name="Teske A.P."/>
            <person name="Dick G.J."/>
        </authorList>
    </citation>
    <scope>NUCLEOTIDE SEQUENCE [LARGE SCALE GENOMIC DNA]</scope>
    <source>
        <strain evidence="3">DG_54_3</strain>
    </source>
</reference>
<dbReference type="InterPro" id="IPR036439">
    <property type="entry name" value="Dockerin_dom_sf"/>
</dbReference>
<evidence type="ECO:0000313" key="3">
    <source>
        <dbReference type="EMBL" id="KPJ62888.1"/>
    </source>
</evidence>
<feature type="signal peptide" evidence="1">
    <location>
        <begin position="1"/>
        <end position="26"/>
    </location>
</feature>
<keyword evidence="1" id="KW-0732">Signal</keyword>
<proteinExistence type="predicted"/>
<name>A0A0S7XKA8_UNCSA</name>
<dbReference type="Proteomes" id="UP000051861">
    <property type="component" value="Unassembled WGS sequence"/>
</dbReference>
<comment type="caution">
    <text evidence="3">The sequence shown here is derived from an EMBL/GenBank/DDBJ whole genome shotgun (WGS) entry which is preliminary data.</text>
</comment>
<gene>
    <name evidence="3" type="ORF">AMJ44_15005</name>
</gene>
<accession>A0A0S7XKA8</accession>
<feature type="domain" description="Dockerin" evidence="2">
    <location>
        <begin position="422"/>
        <end position="488"/>
    </location>
</feature>
<dbReference type="InterPro" id="IPR002105">
    <property type="entry name" value="Dockerin_1_rpt"/>
</dbReference>
<feature type="chain" id="PRO_5006640106" description="Dockerin domain-containing protein" evidence="1">
    <location>
        <begin position="27"/>
        <end position="492"/>
    </location>
</feature>
<sequence>MRISRYKLVVWFPLLLFALFVPSGEAGTVDLSQASEIPTYGLDTITINNIGMFVTNTGSFAWDKYTGNAGLIFPWLGGAGTKTAVFASGLWMGAKVNGELRLAISEYSDEYVPGVMRDSTFSPDEPRFKIYKIYRGDTTSSDYLNWPVEDGAPVDSTGNPLFLGDETLWAVYNDADPSAHTCNAGMTAPLGVEVQQTTFAFDREEPLGDVVFLKFKIINKGPNTLDSTFVSLWSDPDLGGATDDLVGCDTSLNLGFCYNATNNDHVYGSTPPCVGYDLFQGPIVPGDISDTAWVSGVPKPGYKNLPMVSFNKYITGADPNSPSETYNYMNGLNPDGTVQIDPTTGDTTNYVMSGDPVAGTGWLDSDPADKRFMLSSGPFTMAPGDTQDVVAAIILGQGADRLASIAAMKYNDVFAQSAFDNDFVLHGDVNGDWEIGLGDVIFLINYVLKGGPLPQPLAAGDTNGDCVVDVDDVVYLIHYLYQGGPKPQAGCA</sequence>
<dbReference type="Pfam" id="PF00404">
    <property type="entry name" value="Dockerin_1"/>
    <property type="match status" value="1"/>
</dbReference>
<dbReference type="GO" id="GO:0000272">
    <property type="term" value="P:polysaccharide catabolic process"/>
    <property type="evidence" value="ECO:0007669"/>
    <property type="project" value="InterPro"/>
</dbReference>
<dbReference type="Gene3D" id="1.10.1330.10">
    <property type="entry name" value="Dockerin domain"/>
    <property type="match status" value="1"/>
</dbReference>
<dbReference type="SUPFAM" id="SSF63446">
    <property type="entry name" value="Type I dockerin domain"/>
    <property type="match status" value="1"/>
</dbReference>
<evidence type="ECO:0000259" key="2">
    <source>
        <dbReference type="PROSITE" id="PS51766"/>
    </source>
</evidence>
<dbReference type="PROSITE" id="PS51766">
    <property type="entry name" value="DOCKERIN"/>
    <property type="match status" value="1"/>
</dbReference>
<dbReference type="GO" id="GO:0004553">
    <property type="term" value="F:hydrolase activity, hydrolyzing O-glycosyl compounds"/>
    <property type="evidence" value="ECO:0007669"/>
    <property type="project" value="InterPro"/>
</dbReference>
<organism evidence="3 4">
    <name type="scientific">candidate division WOR-1 bacterium DG_54_3</name>
    <dbReference type="NCBI Taxonomy" id="1703775"/>
    <lineage>
        <taxon>Bacteria</taxon>
        <taxon>Bacillati</taxon>
        <taxon>Saganbacteria</taxon>
    </lineage>
</organism>
<evidence type="ECO:0000256" key="1">
    <source>
        <dbReference type="SAM" id="SignalP"/>
    </source>
</evidence>
<protein>
    <recommendedName>
        <fullName evidence="2">Dockerin domain-containing protein</fullName>
    </recommendedName>
</protein>
<dbReference type="EMBL" id="LIZX01000253">
    <property type="protein sequence ID" value="KPJ62888.1"/>
    <property type="molecule type" value="Genomic_DNA"/>
</dbReference>
<dbReference type="AlphaFoldDB" id="A0A0S7XKA8"/>
<dbReference type="InterPro" id="IPR016134">
    <property type="entry name" value="Dockerin_dom"/>
</dbReference>